<comment type="similarity">
    <text evidence="2">Belongs to the pseudouridine synthase TruB family.</text>
</comment>
<dbReference type="AlphaFoldDB" id="A0A8C3CZG8"/>
<dbReference type="InterPro" id="IPR004521">
    <property type="entry name" value="Uncharacterised_CHP00451"/>
</dbReference>
<dbReference type="CDD" id="cd02572">
    <property type="entry name" value="PseudoU_synth_hDyskerin"/>
    <property type="match status" value="1"/>
</dbReference>
<dbReference type="Pfam" id="PF08068">
    <property type="entry name" value="DKCLD"/>
    <property type="match status" value="1"/>
</dbReference>
<dbReference type="GO" id="GO:1990481">
    <property type="term" value="P:mRNA pseudouridine synthesis"/>
    <property type="evidence" value="ECO:0007669"/>
    <property type="project" value="TreeGrafter"/>
</dbReference>
<dbReference type="CDD" id="cd21148">
    <property type="entry name" value="PUA_Cbf5"/>
    <property type="match status" value="1"/>
</dbReference>
<dbReference type="Gene3D" id="3.30.2350.10">
    <property type="entry name" value="Pseudouridine synthase"/>
    <property type="match status" value="1"/>
</dbReference>
<dbReference type="InterPro" id="IPR004802">
    <property type="entry name" value="tRNA_PsdUridine_synth_B_fam"/>
</dbReference>
<dbReference type="GO" id="GO:0031118">
    <property type="term" value="P:rRNA pseudouridine synthesis"/>
    <property type="evidence" value="ECO:0007669"/>
    <property type="project" value="TreeGrafter"/>
</dbReference>
<feature type="region of interest" description="Disordered" evidence="6">
    <location>
        <begin position="881"/>
        <end position="973"/>
    </location>
</feature>
<feature type="compositionally biased region" description="Low complexity" evidence="6">
    <location>
        <begin position="252"/>
        <end position="271"/>
    </location>
</feature>
<dbReference type="NCBIfam" id="TIGR00451">
    <property type="entry name" value="unchar_dom_2"/>
    <property type="match status" value="1"/>
</dbReference>
<evidence type="ECO:0000313" key="9">
    <source>
        <dbReference type="Ensembl" id="ENSCMMP00000027644.1"/>
    </source>
</evidence>
<dbReference type="SMART" id="SM00359">
    <property type="entry name" value="PUA"/>
    <property type="match status" value="1"/>
</dbReference>
<name>A0A8C3CZG8_CAIMO</name>
<dbReference type="GO" id="GO:0031429">
    <property type="term" value="C:box H/ACA snoRNP complex"/>
    <property type="evidence" value="ECO:0007669"/>
    <property type="project" value="TreeGrafter"/>
</dbReference>
<dbReference type="InterPro" id="IPR015947">
    <property type="entry name" value="PUA-like_sf"/>
</dbReference>
<feature type="compositionally biased region" description="Basic residues" evidence="6">
    <location>
        <begin position="73"/>
        <end position="93"/>
    </location>
</feature>
<dbReference type="SMR" id="A0A8C3CZG8"/>
<dbReference type="SUPFAM" id="SSF55120">
    <property type="entry name" value="Pseudouridine synthase"/>
    <property type="match status" value="1"/>
</dbReference>
<feature type="domain" description="Dyskerin-like" evidence="8">
    <location>
        <begin position="504"/>
        <end position="562"/>
    </location>
</feature>
<protein>
    <recommendedName>
        <fullName evidence="4">H/ACA ribonucleoprotein complex subunit DKC1</fullName>
    </recommendedName>
    <alternativeName>
        <fullName evidence="5">Dyskerin</fullName>
    </alternativeName>
</protein>
<keyword evidence="10" id="KW-1185">Reference proteome</keyword>
<feature type="compositionally biased region" description="Pro residues" evidence="6">
    <location>
        <begin position="913"/>
        <end position="922"/>
    </location>
</feature>
<accession>A0A8C3CZG8</accession>
<evidence type="ECO:0000313" key="10">
    <source>
        <dbReference type="Proteomes" id="UP000694556"/>
    </source>
</evidence>
<feature type="compositionally biased region" description="Basic residues" evidence="6">
    <location>
        <begin position="927"/>
        <end position="936"/>
    </location>
</feature>
<feature type="region of interest" description="Disordered" evidence="6">
    <location>
        <begin position="375"/>
        <end position="441"/>
    </location>
</feature>
<dbReference type="Ensembl" id="ENSCMMT00000030163.1">
    <property type="protein sequence ID" value="ENSCMMP00000027644.1"/>
    <property type="gene ID" value="ENSCMMG00000016903.1"/>
</dbReference>
<feature type="compositionally biased region" description="Low complexity" evidence="6">
    <location>
        <begin position="131"/>
        <end position="142"/>
    </location>
</feature>
<dbReference type="GO" id="GO:0015030">
    <property type="term" value="C:Cajal body"/>
    <property type="evidence" value="ECO:0007669"/>
    <property type="project" value="UniProtKB-SubCell"/>
</dbReference>
<dbReference type="GO" id="GO:0031120">
    <property type="term" value="P:snRNA pseudouridine synthesis"/>
    <property type="evidence" value="ECO:0007669"/>
    <property type="project" value="TreeGrafter"/>
</dbReference>
<feature type="compositionally biased region" description="Gly residues" evidence="6">
    <location>
        <begin position="214"/>
        <end position="227"/>
    </location>
</feature>
<dbReference type="InterPro" id="IPR020103">
    <property type="entry name" value="PsdUridine_synth_cat_dom_sf"/>
</dbReference>
<feature type="compositionally biased region" description="Low complexity" evidence="6">
    <location>
        <begin position="170"/>
        <end position="186"/>
    </location>
</feature>
<dbReference type="InterPro" id="IPR036974">
    <property type="entry name" value="PUA_sf"/>
</dbReference>
<keyword evidence="3" id="KW-0413">Isomerase</keyword>
<feature type="compositionally biased region" description="Polar residues" evidence="6">
    <location>
        <begin position="1"/>
        <end position="11"/>
    </location>
</feature>
<feature type="compositionally biased region" description="Gly residues" evidence="6">
    <location>
        <begin position="375"/>
        <end position="384"/>
    </location>
</feature>
<feature type="compositionally biased region" description="Gly residues" evidence="6">
    <location>
        <begin position="119"/>
        <end position="130"/>
    </location>
</feature>
<feature type="compositionally biased region" description="Low complexity" evidence="6">
    <location>
        <begin position="94"/>
        <end position="114"/>
    </location>
</feature>
<dbReference type="GO" id="GO:0003723">
    <property type="term" value="F:RNA binding"/>
    <property type="evidence" value="ECO:0007669"/>
    <property type="project" value="InterPro"/>
</dbReference>
<feature type="region of interest" description="Disordered" evidence="6">
    <location>
        <begin position="1"/>
        <end position="306"/>
    </location>
</feature>
<dbReference type="Pfam" id="PF16198">
    <property type="entry name" value="TruB_C_2"/>
    <property type="match status" value="1"/>
</dbReference>
<proteinExistence type="inferred from homology"/>
<feature type="compositionally biased region" description="Basic residues" evidence="6">
    <location>
        <begin position="228"/>
        <end position="239"/>
    </location>
</feature>
<evidence type="ECO:0000256" key="1">
    <source>
        <dbReference type="ARBA" id="ARBA00001896"/>
    </source>
</evidence>
<feature type="domain" description="PUA" evidence="7">
    <location>
        <begin position="753"/>
        <end position="827"/>
    </location>
</feature>
<feature type="compositionally biased region" description="Basic and acidic residues" evidence="6">
    <location>
        <begin position="892"/>
        <end position="904"/>
    </location>
</feature>
<dbReference type="SMART" id="SM01136">
    <property type="entry name" value="DKCLD"/>
    <property type="match status" value="1"/>
</dbReference>
<evidence type="ECO:0000259" key="7">
    <source>
        <dbReference type="SMART" id="SM00359"/>
    </source>
</evidence>
<dbReference type="NCBIfam" id="NF003280">
    <property type="entry name" value="PRK04270.1"/>
    <property type="match status" value="1"/>
</dbReference>
<dbReference type="PANTHER" id="PTHR23127:SF0">
    <property type="entry name" value="H_ACA RIBONUCLEOPROTEIN COMPLEX SUBUNIT DKC1"/>
    <property type="match status" value="1"/>
</dbReference>
<reference evidence="9" key="3">
    <citation type="submission" date="2025-09" db="UniProtKB">
        <authorList>
            <consortium name="Ensembl"/>
        </authorList>
    </citation>
    <scope>IDENTIFICATION</scope>
</reference>
<evidence type="ECO:0000259" key="8">
    <source>
        <dbReference type="SMART" id="SM01136"/>
    </source>
</evidence>
<reference evidence="9" key="1">
    <citation type="submission" date="2018-09" db="EMBL/GenBank/DDBJ databases">
        <title>Common duck and Muscovy duck high density SNP chip.</title>
        <authorList>
            <person name="Vignal A."/>
            <person name="Thebault N."/>
            <person name="Warren W.C."/>
        </authorList>
    </citation>
    <scope>NUCLEOTIDE SEQUENCE [LARGE SCALE GENOMIC DNA]</scope>
</reference>
<dbReference type="Pfam" id="PF01509">
    <property type="entry name" value="TruB_N"/>
    <property type="match status" value="1"/>
</dbReference>
<dbReference type="NCBIfam" id="TIGR00425">
    <property type="entry name" value="CBF5"/>
    <property type="match status" value="1"/>
</dbReference>
<evidence type="ECO:0000256" key="3">
    <source>
        <dbReference type="ARBA" id="ARBA00023235"/>
    </source>
</evidence>
<dbReference type="InterPro" id="IPR012960">
    <property type="entry name" value="Dyskerin-like"/>
</dbReference>
<dbReference type="Proteomes" id="UP000694556">
    <property type="component" value="Chromosome 10"/>
</dbReference>
<dbReference type="PANTHER" id="PTHR23127">
    <property type="entry name" value="CENTROMERE/MICROTUBULE BINDING PROTEIN CBF5"/>
    <property type="match status" value="1"/>
</dbReference>
<dbReference type="Pfam" id="PF01472">
    <property type="entry name" value="PUA"/>
    <property type="match status" value="1"/>
</dbReference>
<dbReference type="InterPro" id="IPR002501">
    <property type="entry name" value="PsdUridine_synth_N"/>
</dbReference>
<feature type="region of interest" description="Disordered" evidence="6">
    <location>
        <begin position="338"/>
        <end position="362"/>
    </location>
</feature>
<reference evidence="9" key="2">
    <citation type="submission" date="2025-08" db="UniProtKB">
        <authorList>
            <consortium name="Ensembl"/>
        </authorList>
    </citation>
    <scope>IDENTIFICATION</scope>
</reference>
<feature type="compositionally biased region" description="Gly residues" evidence="6">
    <location>
        <begin position="339"/>
        <end position="359"/>
    </location>
</feature>
<dbReference type="GO" id="GO:0009982">
    <property type="term" value="F:pseudouridine synthase activity"/>
    <property type="evidence" value="ECO:0007669"/>
    <property type="project" value="InterPro"/>
</dbReference>
<organism evidence="9 10">
    <name type="scientific">Cairina moschata</name>
    <name type="common">Muscovy duck</name>
    <dbReference type="NCBI Taxonomy" id="8855"/>
    <lineage>
        <taxon>Eukaryota</taxon>
        <taxon>Metazoa</taxon>
        <taxon>Chordata</taxon>
        <taxon>Craniata</taxon>
        <taxon>Vertebrata</taxon>
        <taxon>Euteleostomi</taxon>
        <taxon>Archelosauria</taxon>
        <taxon>Archosauria</taxon>
        <taxon>Dinosauria</taxon>
        <taxon>Saurischia</taxon>
        <taxon>Theropoda</taxon>
        <taxon>Coelurosauria</taxon>
        <taxon>Aves</taxon>
        <taxon>Neognathae</taxon>
        <taxon>Galloanserae</taxon>
        <taxon>Anseriformes</taxon>
        <taxon>Anatidae</taxon>
        <taxon>Anatinae</taxon>
        <taxon>Cairina</taxon>
    </lineage>
</organism>
<dbReference type="SUPFAM" id="SSF88697">
    <property type="entry name" value="PUA domain-like"/>
    <property type="match status" value="1"/>
</dbReference>
<dbReference type="PROSITE" id="PS50890">
    <property type="entry name" value="PUA"/>
    <property type="match status" value="1"/>
</dbReference>
<feature type="compositionally biased region" description="Gly residues" evidence="6">
    <location>
        <begin position="276"/>
        <end position="288"/>
    </location>
</feature>
<feature type="compositionally biased region" description="Basic residues" evidence="6">
    <location>
        <begin position="289"/>
        <end position="303"/>
    </location>
</feature>
<dbReference type="InterPro" id="IPR032819">
    <property type="entry name" value="TruB_C"/>
</dbReference>
<dbReference type="GO" id="GO:0000495">
    <property type="term" value="P:box H/ACA sno(s)RNA 3'-end processing"/>
    <property type="evidence" value="ECO:0007669"/>
    <property type="project" value="TreeGrafter"/>
</dbReference>
<sequence length="973" mass="101811">MTTPTPRVTLQRSRPSSRRPRPLLYEATPLRSRPRPLSQERAPIGRPRGSPGGAARARHFRAARDAGGGGGRLRARRGGRLRARAGPRRRQQRGRGLPVAVPAGVGQAAAAVPAEAERGGGGGAVRGAGAGAARPGEPALRGLVPAGGGALRAEPVPRPRRGGGAGRGGAAVPAAGAGPAAAPGAARRIRRAPGGGAELRGLRRPPAPGARAAGAGGRAVPGAGGGAARHRAAGPRRRALPAGRRAAGGGAAAARGAALPGRARLLPAAGPRLRRGPGGADAGAGAGRGRGRARGGGARRRLPGRAGALRGVAGAAAAAPAAAARQAAPRARPHAGAVLLGGAGGRRGGRRAAGGGELPAGGAVPAAAVRRAGLPGEGRGGAAGAAGRAVAAAERRAEPPAAPGAARHAEPRGAGAVSAAGTLRGAPHPPPPPAAAAKDRDAARGCIKAGAGCSNPCALPASWGGSAKKKRKKEKRALLDEDVADIQHTEEFLIKPESRVAQLDTSQWPLLLKNFDKLNVMTAHYTPLPSGANPLKREISEYVRSGFINLDKPSNPSSHEVVAWIRRILRVEKTGHSGTLDPKVTGCLIVCIERATRLVKSQQSAGKEYVGIVRLHNAIESEAQLARAIETLTGALFQRPPLIAAVKRQLRVRTIYESKLVEYDPERRLGIFWVSCEAGTYIRTLCVHLGLLLGVGGQMQELRRVRSGIMGEKDNMVTMHDVLDAQWQYDNNKDDSYLRRVILPLEKLLTSHKRLVMKDSAVNAICYGAKIMLPGVLRYEDGIELNQEIVVITTKGEAICLAIALMTTAVISTCDHGVVAKIKRVIMERDTYPRKWGLGPKASQKKMMIQKGLLDKHGKPNESTPDFWKKEYVDYRETSKKEAAAVPQAVSEVERAPKRKRESESESEEAVTPPSPATPPPEELSKKEKKKKKKEKKAKEAAESGGEQVEVTSETSTKKKKKKKQKEVEESSE</sequence>
<dbReference type="InterPro" id="IPR002478">
    <property type="entry name" value="PUA"/>
</dbReference>
<feature type="compositionally biased region" description="Low complexity" evidence="6">
    <location>
        <begin position="41"/>
        <end position="55"/>
    </location>
</feature>
<evidence type="ECO:0000256" key="2">
    <source>
        <dbReference type="ARBA" id="ARBA00008999"/>
    </source>
</evidence>
<comment type="catalytic activity">
    <reaction evidence="1">
        <text>uridine in 5S rRNA = pseudouridine in 5S rRNA</text>
        <dbReference type="Rhea" id="RHEA:47036"/>
        <dbReference type="Rhea" id="RHEA-COMP:11730"/>
        <dbReference type="Rhea" id="RHEA-COMP:11731"/>
        <dbReference type="ChEBI" id="CHEBI:65314"/>
        <dbReference type="ChEBI" id="CHEBI:65315"/>
    </reaction>
</comment>
<evidence type="ECO:0000256" key="6">
    <source>
        <dbReference type="SAM" id="MobiDB-lite"/>
    </source>
</evidence>
<dbReference type="Gene3D" id="2.30.130.10">
    <property type="entry name" value="PUA domain"/>
    <property type="match status" value="1"/>
</dbReference>
<evidence type="ECO:0000256" key="4">
    <source>
        <dbReference type="ARBA" id="ARBA00044522"/>
    </source>
</evidence>
<evidence type="ECO:0000256" key="5">
    <source>
        <dbReference type="ARBA" id="ARBA00044548"/>
    </source>
</evidence>